<keyword evidence="1" id="KW-0238">DNA-binding</keyword>
<dbReference type="Gene3D" id="1.10.10.10">
    <property type="entry name" value="Winged helix-like DNA-binding domain superfamily/Winged helix DNA-binding domain"/>
    <property type="match status" value="1"/>
</dbReference>
<gene>
    <name evidence="3" type="ORF">SAMN05216200_10371</name>
</gene>
<name>A0A1M7SPK4_9RHOB</name>
<dbReference type="InterPro" id="IPR000792">
    <property type="entry name" value="Tscrpt_reg_LuxR_C"/>
</dbReference>
<sequence length="335" mass="35150">MSLDTGRAAFAAGIHRMNIETGWLAKVATEAALRADLPGGRPGGAGAARAEVTEVRALARGDARRAALDAHLAARGARNMRVFLCRFADGAWDVVALRLRAGVSDAHAAEALRRFWPRLRARNVAGDAPRQDPRRAAEAAIRAHVRDDMRCALAAMDGGRRLLQANAAARDLLARGGGLRLAGGRLQAARPGLDRDLARAVRRLAAGEEDAAFLAIPDEAEGRGDGGAAPAMLPVSLTVAGPRVGGRRVVLAAVALAPRAEQLRRAALARGLTPTEARVAARLAAGLSNREAAAALGLKEQTLQTYAKRIFAKMGVSCRARLAHELTWQAMGAGL</sequence>
<dbReference type="Pfam" id="PF00196">
    <property type="entry name" value="GerE"/>
    <property type="match status" value="1"/>
</dbReference>
<dbReference type="Proteomes" id="UP000184066">
    <property type="component" value="Unassembled WGS sequence"/>
</dbReference>
<reference evidence="3 4" key="1">
    <citation type="submission" date="2016-12" db="EMBL/GenBank/DDBJ databases">
        <authorList>
            <person name="Song W.-J."/>
            <person name="Kurnit D.M."/>
        </authorList>
    </citation>
    <scope>NUCLEOTIDE SEQUENCE [LARGE SCALE GENOMIC DNA]</scope>
    <source>
        <strain evidence="3 4">CGMCC 1.10808</strain>
    </source>
</reference>
<dbReference type="CDD" id="cd06170">
    <property type="entry name" value="LuxR_C_like"/>
    <property type="match status" value="1"/>
</dbReference>
<dbReference type="InterPro" id="IPR036388">
    <property type="entry name" value="WH-like_DNA-bd_sf"/>
</dbReference>
<dbReference type="GO" id="GO:0006355">
    <property type="term" value="P:regulation of DNA-templated transcription"/>
    <property type="evidence" value="ECO:0007669"/>
    <property type="project" value="InterPro"/>
</dbReference>
<proteinExistence type="predicted"/>
<dbReference type="SMART" id="SM00421">
    <property type="entry name" value="HTH_LUXR"/>
    <property type="match status" value="1"/>
</dbReference>
<evidence type="ECO:0000313" key="4">
    <source>
        <dbReference type="Proteomes" id="UP000184066"/>
    </source>
</evidence>
<dbReference type="InterPro" id="IPR016032">
    <property type="entry name" value="Sig_transdc_resp-reg_C-effctor"/>
</dbReference>
<dbReference type="OrthoDB" id="7855389at2"/>
<dbReference type="PRINTS" id="PR00038">
    <property type="entry name" value="HTHLUXR"/>
</dbReference>
<dbReference type="PROSITE" id="PS50043">
    <property type="entry name" value="HTH_LUXR_2"/>
    <property type="match status" value="1"/>
</dbReference>
<dbReference type="SUPFAM" id="SSF46894">
    <property type="entry name" value="C-terminal effector domain of the bipartite response regulators"/>
    <property type="match status" value="1"/>
</dbReference>
<keyword evidence="4" id="KW-1185">Reference proteome</keyword>
<accession>A0A1M7SPK4</accession>
<dbReference type="AlphaFoldDB" id="A0A1M7SPK4"/>
<protein>
    <submittedName>
        <fullName evidence="3">Regulatory protein, luxR family</fullName>
    </submittedName>
</protein>
<feature type="domain" description="HTH luxR-type" evidence="2">
    <location>
        <begin position="265"/>
        <end position="330"/>
    </location>
</feature>
<evidence type="ECO:0000256" key="1">
    <source>
        <dbReference type="ARBA" id="ARBA00023125"/>
    </source>
</evidence>
<dbReference type="InterPro" id="IPR039420">
    <property type="entry name" value="WalR-like"/>
</dbReference>
<dbReference type="PANTHER" id="PTHR43214">
    <property type="entry name" value="TWO-COMPONENT RESPONSE REGULATOR"/>
    <property type="match status" value="1"/>
</dbReference>
<evidence type="ECO:0000259" key="2">
    <source>
        <dbReference type="PROSITE" id="PS50043"/>
    </source>
</evidence>
<evidence type="ECO:0000313" key="3">
    <source>
        <dbReference type="EMBL" id="SHN60431.1"/>
    </source>
</evidence>
<dbReference type="EMBL" id="FRDL01000003">
    <property type="protein sequence ID" value="SHN60431.1"/>
    <property type="molecule type" value="Genomic_DNA"/>
</dbReference>
<dbReference type="STRING" id="1189325.SAMN04488119_10170"/>
<organism evidence="3 4">
    <name type="scientific">Oceanicella actignis</name>
    <dbReference type="NCBI Taxonomy" id="1189325"/>
    <lineage>
        <taxon>Bacteria</taxon>
        <taxon>Pseudomonadati</taxon>
        <taxon>Pseudomonadota</taxon>
        <taxon>Alphaproteobacteria</taxon>
        <taxon>Rhodobacterales</taxon>
        <taxon>Paracoccaceae</taxon>
        <taxon>Oceanicella</taxon>
    </lineage>
</organism>
<dbReference type="GO" id="GO:0003677">
    <property type="term" value="F:DNA binding"/>
    <property type="evidence" value="ECO:0007669"/>
    <property type="project" value="UniProtKB-KW"/>
</dbReference>